<dbReference type="NCBIfam" id="TIGR02548">
    <property type="entry name" value="casB_cse2"/>
    <property type="match status" value="1"/>
</dbReference>
<dbReference type="Proteomes" id="UP001500908">
    <property type="component" value="Unassembled WGS sequence"/>
</dbReference>
<accession>A0ABP7GAQ0</accession>
<proteinExistence type="predicted"/>
<dbReference type="InterPro" id="IPR013382">
    <property type="entry name" value="CRISPR-assoc_prot_Cse2"/>
</dbReference>
<feature type="compositionally biased region" description="Polar residues" evidence="1">
    <location>
        <begin position="103"/>
        <end position="116"/>
    </location>
</feature>
<feature type="region of interest" description="Disordered" evidence="1">
    <location>
        <begin position="95"/>
        <end position="128"/>
    </location>
</feature>
<sequence length="231" mass="25806">MADVDRRLRPAQEQRKELRRRAWGLVAHIQSEVLPSPGRRAALRRAAGMEPGDPRTFGAFREVARFLPERANQATQRAFLGVAALMCAQPRQARQNDIDAAASKTSTTPEGQSQSEHGAGDETSSKPVLPRSLGATLAYAVNEKAVSESSAEDRLQLVCRNNSTEAHRQLPRLMALLRSSQISVDWVALICDLAEWDRFRQRKAAAWLRDFYRTLNDANDDPSTNNTQEQK</sequence>
<dbReference type="InterPro" id="IPR038287">
    <property type="entry name" value="Cse2_sf"/>
</dbReference>
<dbReference type="Pfam" id="PF09485">
    <property type="entry name" value="CRISPR_Cse2"/>
    <property type="match status" value="1"/>
</dbReference>
<evidence type="ECO:0000313" key="2">
    <source>
        <dbReference type="EMBL" id="GAA3757356.1"/>
    </source>
</evidence>
<dbReference type="RefSeq" id="WP_344974558.1">
    <property type="nucleotide sequence ID" value="NZ_BAABDD010000024.1"/>
</dbReference>
<evidence type="ECO:0008006" key="4">
    <source>
        <dbReference type="Google" id="ProtNLM"/>
    </source>
</evidence>
<dbReference type="Gene3D" id="1.10.520.40">
    <property type="entry name" value="CRISPR-associated protein Cse2"/>
    <property type="match status" value="1"/>
</dbReference>
<evidence type="ECO:0000313" key="3">
    <source>
        <dbReference type="Proteomes" id="UP001500908"/>
    </source>
</evidence>
<reference evidence="3" key="1">
    <citation type="journal article" date="2019" name="Int. J. Syst. Evol. Microbiol.">
        <title>The Global Catalogue of Microorganisms (GCM) 10K type strain sequencing project: providing services to taxonomists for standard genome sequencing and annotation.</title>
        <authorList>
            <consortium name="The Broad Institute Genomics Platform"/>
            <consortium name="The Broad Institute Genome Sequencing Center for Infectious Disease"/>
            <person name="Wu L."/>
            <person name="Ma J."/>
        </authorList>
    </citation>
    <scope>NUCLEOTIDE SEQUENCE [LARGE SCALE GENOMIC DNA]</scope>
    <source>
        <strain evidence="3">JCM 17137</strain>
    </source>
</reference>
<evidence type="ECO:0000256" key="1">
    <source>
        <dbReference type="SAM" id="MobiDB-lite"/>
    </source>
</evidence>
<protein>
    <recommendedName>
        <fullName evidence="4">CRISPR system Cascade subunit CasB</fullName>
    </recommendedName>
</protein>
<dbReference type="EMBL" id="BAABDD010000024">
    <property type="protein sequence ID" value="GAA3757356.1"/>
    <property type="molecule type" value="Genomic_DNA"/>
</dbReference>
<gene>
    <name evidence="2" type="ORF">GCM10022402_39580</name>
</gene>
<name>A0ABP7GAQ0_9ACTN</name>
<comment type="caution">
    <text evidence="2">The sequence shown here is derived from an EMBL/GenBank/DDBJ whole genome shotgun (WGS) entry which is preliminary data.</text>
</comment>
<organism evidence="2 3">
    <name type="scientific">Salinactinospora qingdaonensis</name>
    <dbReference type="NCBI Taxonomy" id="702744"/>
    <lineage>
        <taxon>Bacteria</taxon>
        <taxon>Bacillati</taxon>
        <taxon>Actinomycetota</taxon>
        <taxon>Actinomycetes</taxon>
        <taxon>Streptosporangiales</taxon>
        <taxon>Nocardiopsidaceae</taxon>
        <taxon>Salinactinospora</taxon>
    </lineage>
</organism>
<keyword evidence="3" id="KW-1185">Reference proteome</keyword>